<evidence type="ECO:0000313" key="2">
    <source>
        <dbReference type="Proteomes" id="UP001301728"/>
    </source>
</evidence>
<dbReference type="RefSeq" id="WP_323223373.1">
    <property type="nucleotide sequence ID" value="NZ_JAYGHT010000038.1"/>
</dbReference>
<comment type="caution">
    <text evidence="1">The sequence shown here is derived from an EMBL/GenBank/DDBJ whole genome shotgun (WGS) entry which is preliminary data.</text>
</comment>
<reference evidence="1 2" key="1">
    <citation type="submission" date="2023-12" db="EMBL/GenBank/DDBJ databases">
        <title>Baltic Sea Cyanobacteria.</title>
        <authorList>
            <person name="Delbaje E."/>
            <person name="Fewer D.P."/>
            <person name="Shishido T.K."/>
        </authorList>
    </citation>
    <scope>NUCLEOTIDE SEQUENCE [LARGE SCALE GENOMIC DNA]</scope>
    <source>
        <strain evidence="1 2">CCNP 1315</strain>
    </source>
</reference>
<keyword evidence="2" id="KW-1185">Reference proteome</keyword>
<organism evidence="1 2">
    <name type="scientific">Limnoraphis robusta CCNP1315</name>
    <dbReference type="NCBI Taxonomy" id="3110306"/>
    <lineage>
        <taxon>Bacteria</taxon>
        <taxon>Bacillati</taxon>
        <taxon>Cyanobacteriota</taxon>
        <taxon>Cyanophyceae</taxon>
        <taxon>Oscillatoriophycideae</taxon>
        <taxon>Oscillatoriales</taxon>
        <taxon>Sirenicapillariaceae</taxon>
        <taxon>Limnoraphis</taxon>
    </lineage>
</organism>
<accession>A0ABU5TXC2</accession>
<dbReference type="EMBL" id="JAYGHT010000038">
    <property type="protein sequence ID" value="MEA5519551.1"/>
    <property type="molecule type" value="Genomic_DNA"/>
</dbReference>
<proteinExistence type="predicted"/>
<gene>
    <name evidence="1" type="ORF">VB854_11410</name>
</gene>
<evidence type="ECO:0000313" key="1">
    <source>
        <dbReference type="EMBL" id="MEA5519551.1"/>
    </source>
</evidence>
<dbReference type="Proteomes" id="UP001301728">
    <property type="component" value="Unassembled WGS sequence"/>
</dbReference>
<protein>
    <submittedName>
        <fullName evidence="1">Uncharacterized protein</fullName>
    </submittedName>
</protein>
<name>A0ABU5TXC2_9CYAN</name>
<sequence length="116" mass="14176">MINEAEWELIFSEFRRDDVNPLLLIPLPRDFYRHTIRIEVTATDIPSSWRTAGWLYHRLTDFNSPHRDILSENRVLVNCRQVIQLHKVSPVFYLEYLPAKWYIWQDIKIWYWTLGE</sequence>